<feature type="transmembrane region" description="Helical" evidence="1">
    <location>
        <begin position="246"/>
        <end position="267"/>
    </location>
</feature>
<feature type="transmembrane region" description="Helical" evidence="1">
    <location>
        <begin position="22"/>
        <end position="44"/>
    </location>
</feature>
<proteinExistence type="predicted"/>
<accession>A0A7S7NWD6</accession>
<dbReference type="RefSeq" id="WP_194452677.1">
    <property type="nucleotide sequence ID" value="NZ_CP063849.1"/>
</dbReference>
<dbReference type="EMBL" id="CP063849">
    <property type="protein sequence ID" value="QOY91022.1"/>
    <property type="molecule type" value="Genomic_DNA"/>
</dbReference>
<sequence length="321" mass="35632">MTVFQAIRGAAGRVSLRKRMMVGYWFFHTMMAAFVAVPLMGVAISNLGHSRYGAELMRGFDISWLLEVYFYLQGGPIGAIVPTVVLAVLLLFLGSIFLAGGAVKMLVYDGPDYSPRMFYEGCGRYFWRFLRLALYSIFFYAIAILVSRLLRKLVEKAWGEGMEDHQATIAGWVVSGFVLLLYALVSTAMDYAKVRLVVDDSRKSLRAAFGSMRLVLTHLGKTMGVWLVLTVLLALFAGLYLPVSNWLQGGGAAKILTLIVLQQLYVFSRVWLRMMAWGSAAELDPFVRPKPLPPPEPVYVPVAVEPEPPEFSAGAEAEPEV</sequence>
<feature type="transmembrane region" description="Helical" evidence="1">
    <location>
        <begin position="169"/>
        <end position="192"/>
    </location>
</feature>
<evidence type="ECO:0000313" key="3">
    <source>
        <dbReference type="Proteomes" id="UP000593892"/>
    </source>
</evidence>
<evidence type="ECO:0000313" key="2">
    <source>
        <dbReference type="EMBL" id="QOY91022.1"/>
    </source>
</evidence>
<keyword evidence="1" id="KW-0472">Membrane</keyword>
<protein>
    <recommendedName>
        <fullName evidence="4">Glycerophosphoryl diester phosphodiesterase membrane domain-containing protein</fullName>
    </recommendedName>
</protein>
<feature type="transmembrane region" description="Helical" evidence="1">
    <location>
        <begin position="213"/>
        <end position="240"/>
    </location>
</feature>
<evidence type="ECO:0008006" key="4">
    <source>
        <dbReference type="Google" id="ProtNLM"/>
    </source>
</evidence>
<keyword evidence="3" id="KW-1185">Reference proteome</keyword>
<feature type="transmembrane region" description="Helical" evidence="1">
    <location>
        <begin position="129"/>
        <end position="149"/>
    </location>
</feature>
<name>A0A7S7NWD6_PALFE</name>
<feature type="transmembrane region" description="Helical" evidence="1">
    <location>
        <begin position="84"/>
        <end position="108"/>
    </location>
</feature>
<dbReference type="AlphaFoldDB" id="A0A7S7NWD6"/>
<reference evidence="2 3" key="1">
    <citation type="submission" date="2020-10" db="EMBL/GenBank/DDBJ databases">
        <title>Complete genome sequence of Paludibaculum fermentans P105T, a facultatively anaerobic acidobacterium capable of dissimilatory Fe(III) reduction.</title>
        <authorList>
            <person name="Dedysh S.N."/>
            <person name="Beletsky A.V."/>
            <person name="Kulichevskaya I.S."/>
            <person name="Mardanov A.V."/>
            <person name="Ravin N.V."/>
        </authorList>
    </citation>
    <scope>NUCLEOTIDE SEQUENCE [LARGE SCALE GENOMIC DNA]</scope>
    <source>
        <strain evidence="2 3">P105</strain>
    </source>
</reference>
<keyword evidence="1" id="KW-1133">Transmembrane helix</keyword>
<dbReference type="KEGG" id="pfer:IRI77_14080"/>
<organism evidence="2 3">
    <name type="scientific">Paludibaculum fermentans</name>
    <dbReference type="NCBI Taxonomy" id="1473598"/>
    <lineage>
        <taxon>Bacteria</taxon>
        <taxon>Pseudomonadati</taxon>
        <taxon>Acidobacteriota</taxon>
        <taxon>Terriglobia</taxon>
        <taxon>Bryobacterales</taxon>
        <taxon>Bryobacteraceae</taxon>
        <taxon>Paludibaculum</taxon>
    </lineage>
</organism>
<dbReference type="Proteomes" id="UP000593892">
    <property type="component" value="Chromosome"/>
</dbReference>
<evidence type="ECO:0000256" key="1">
    <source>
        <dbReference type="SAM" id="Phobius"/>
    </source>
</evidence>
<gene>
    <name evidence="2" type="ORF">IRI77_14080</name>
</gene>
<keyword evidence="1" id="KW-0812">Transmembrane</keyword>